<evidence type="ECO:0000259" key="3">
    <source>
        <dbReference type="PROSITE" id="PS50110"/>
    </source>
</evidence>
<keyword evidence="2" id="KW-0902">Two-component regulatory system</keyword>
<dbReference type="InterPro" id="IPR001789">
    <property type="entry name" value="Sig_transdc_resp-reg_receiver"/>
</dbReference>
<sequence length="140" mass="15242">MLLPDTAGWSNTMSKVLLVEDDLGNRTVIEDMFQFDDVGAELIVAESGEEALCLASDVKPILILMDIRLPGMDGLEAARALKADPRTKEVPVWAITAYARATDRDKALAAGCDDYVTKPFVRSELVRKLRAFVASSVKVG</sequence>
<keyword evidence="1" id="KW-0597">Phosphoprotein</keyword>
<dbReference type="PROSITE" id="PS50110">
    <property type="entry name" value="RESPONSE_REGULATORY"/>
    <property type="match status" value="1"/>
</dbReference>
<dbReference type="Gene3D" id="3.40.50.2300">
    <property type="match status" value="1"/>
</dbReference>
<evidence type="ECO:0000256" key="2">
    <source>
        <dbReference type="ARBA" id="ARBA00023012"/>
    </source>
</evidence>
<gene>
    <name evidence="4" type="ORF">LCGC14_2374500</name>
</gene>
<feature type="domain" description="Response regulatory" evidence="3">
    <location>
        <begin position="15"/>
        <end position="133"/>
    </location>
</feature>
<dbReference type="SMART" id="SM00448">
    <property type="entry name" value="REC"/>
    <property type="match status" value="1"/>
</dbReference>
<protein>
    <recommendedName>
        <fullName evidence="3">Response regulatory domain-containing protein</fullName>
    </recommendedName>
</protein>
<dbReference type="PANTHER" id="PTHR45339:SF1">
    <property type="entry name" value="HYBRID SIGNAL TRANSDUCTION HISTIDINE KINASE J"/>
    <property type="match status" value="1"/>
</dbReference>
<dbReference type="AlphaFoldDB" id="A0A0F9CPZ8"/>
<dbReference type="Pfam" id="PF00072">
    <property type="entry name" value="Response_reg"/>
    <property type="match status" value="1"/>
</dbReference>
<dbReference type="PANTHER" id="PTHR45339">
    <property type="entry name" value="HYBRID SIGNAL TRANSDUCTION HISTIDINE KINASE J"/>
    <property type="match status" value="1"/>
</dbReference>
<dbReference type="InterPro" id="IPR011006">
    <property type="entry name" value="CheY-like_superfamily"/>
</dbReference>
<reference evidence="4" key="1">
    <citation type="journal article" date="2015" name="Nature">
        <title>Complex archaea that bridge the gap between prokaryotes and eukaryotes.</title>
        <authorList>
            <person name="Spang A."/>
            <person name="Saw J.H."/>
            <person name="Jorgensen S.L."/>
            <person name="Zaremba-Niedzwiedzka K."/>
            <person name="Martijn J."/>
            <person name="Lind A.E."/>
            <person name="van Eijk R."/>
            <person name="Schleper C."/>
            <person name="Guy L."/>
            <person name="Ettema T.J."/>
        </authorList>
    </citation>
    <scope>NUCLEOTIDE SEQUENCE</scope>
</reference>
<dbReference type="GO" id="GO:0000160">
    <property type="term" value="P:phosphorelay signal transduction system"/>
    <property type="evidence" value="ECO:0007669"/>
    <property type="project" value="UniProtKB-KW"/>
</dbReference>
<evidence type="ECO:0000313" key="4">
    <source>
        <dbReference type="EMBL" id="KKL28502.1"/>
    </source>
</evidence>
<evidence type="ECO:0000256" key="1">
    <source>
        <dbReference type="ARBA" id="ARBA00022553"/>
    </source>
</evidence>
<comment type="caution">
    <text evidence="4">The sequence shown here is derived from an EMBL/GenBank/DDBJ whole genome shotgun (WGS) entry which is preliminary data.</text>
</comment>
<dbReference type="SUPFAM" id="SSF52172">
    <property type="entry name" value="CheY-like"/>
    <property type="match status" value="1"/>
</dbReference>
<proteinExistence type="predicted"/>
<dbReference type="EMBL" id="LAZR01035076">
    <property type="protein sequence ID" value="KKL28502.1"/>
    <property type="molecule type" value="Genomic_DNA"/>
</dbReference>
<accession>A0A0F9CPZ8</accession>
<organism evidence="4">
    <name type="scientific">marine sediment metagenome</name>
    <dbReference type="NCBI Taxonomy" id="412755"/>
    <lineage>
        <taxon>unclassified sequences</taxon>
        <taxon>metagenomes</taxon>
        <taxon>ecological metagenomes</taxon>
    </lineage>
</organism>
<name>A0A0F9CPZ8_9ZZZZ</name>